<feature type="domain" description="RES" evidence="1">
    <location>
        <begin position="69"/>
        <end position="196"/>
    </location>
</feature>
<dbReference type="InterPro" id="IPR014914">
    <property type="entry name" value="RES_dom"/>
</dbReference>
<name>A0A1H3FIM3_9PSED</name>
<evidence type="ECO:0000259" key="1">
    <source>
        <dbReference type="SMART" id="SM00953"/>
    </source>
</evidence>
<evidence type="ECO:0000313" key="2">
    <source>
        <dbReference type="EMBL" id="SDX89994.1"/>
    </source>
</evidence>
<dbReference type="EMBL" id="FNNU01000007">
    <property type="protein sequence ID" value="SDX89994.1"/>
    <property type="molecule type" value="Genomic_DNA"/>
</dbReference>
<proteinExistence type="predicted"/>
<keyword evidence="3" id="KW-1185">Reference proteome</keyword>
<gene>
    <name evidence="2" type="ORF">SAMN05216287_4071</name>
</gene>
<sequence length="230" mass="25411">MALLDSTCDFSAATYRNIASLRVSANLFDDLVDDARAQELANAAEMRVRRVGPGVIERGLAYSEAIGYPFEADGIVASRYGDGSIRVWYGALDEDTALAETCYHQIQMLRDIEGVDGPVTRYRKVWRVQASGLFVDLRGKTGEFPDLLGDDYGYPQSIGKRLSHEGLPGLLYPSARWRGDCLAAFRADPLSSPVQLYDLTYRIDAAAGSVEVEREPGKLLVRLSLAQLRR</sequence>
<organism evidence="2 3">
    <name type="scientific">Pseudomonas kuykendallii</name>
    <dbReference type="NCBI Taxonomy" id="1007099"/>
    <lineage>
        <taxon>Bacteria</taxon>
        <taxon>Pseudomonadati</taxon>
        <taxon>Pseudomonadota</taxon>
        <taxon>Gammaproteobacteria</taxon>
        <taxon>Pseudomonadales</taxon>
        <taxon>Pseudomonadaceae</taxon>
        <taxon>Pseudomonas</taxon>
    </lineage>
</organism>
<dbReference type="RefSeq" id="WP_090231476.1">
    <property type="nucleotide sequence ID" value="NZ_FNNU01000007.1"/>
</dbReference>
<dbReference type="AlphaFoldDB" id="A0A1H3FIM3"/>
<dbReference type="SMART" id="SM00953">
    <property type="entry name" value="RES"/>
    <property type="match status" value="1"/>
</dbReference>
<dbReference type="STRING" id="1007099.SAMN05216287_4071"/>
<reference evidence="3" key="1">
    <citation type="submission" date="2016-10" db="EMBL/GenBank/DDBJ databases">
        <authorList>
            <person name="Varghese N."/>
            <person name="Submissions S."/>
        </authorList>
    </citation>
    <scope>NUCLEOTIDE SEQUENCE [LARGE SCALE GENOMIC DNA]</scope>
    <source>
        <strain evidence="3">NRRL B-59562</strain>
    </source>
</reference>
<accession>A0A1H3FIM3</accession>
<dbReference type="Pfam" id="PF08808">
    <property type="entry name" value="RES"/>
    <property type="match status" value="1"/>
</dbReference>
<dbReference type="OrthoDB" id="9795903at2"/>
<evidence type="ECO:0000313" key="3">
    <source>
        <dbReference type="Proteomes" id="UP000243778"/>
    </source>
</evidence>
<dbReference type="Proteomes" id="UP000243778">
    <property type="component" value="Unassembled WGS sequence"/>
</dbReference>
<protein>
    <submittedName>
        <fullName evidence="2">RES domain-containing protein</fullName>
    </submittedName>
</protein>